<comment type="caution">
    <text evidence="1">The sequence shown here is derived from an EMBL/GenBank/DDBJ whole genome shotgun (WGS) entry which is preliminary data.</text>
</comment>
<protein>
    <submittedName>
        <fullName evidence="1">Uncharacterized protein</fullName>
    </submittedName>
</protein>
<proteinExistence type="predicted"/>
<dbReference type="Proteomes" id="UP000029628">
    <property type="component" value="Unassembled WGS sequence"/>
</dbReference>
<evidence type="ECO:0000313" key="1">
    <source>
        <dbReference type="EMBL" id="KGF47551.1"/>
    </source>
</evidence>
<dbReference type="AlphaFoldDB" id="A0A096ALM1"/>
<name>A0A096ALM1_9FIRM</name>
<reference evidence="1 2" key="1">
    <citation type="submission" date="2014-07" db="EMBL/GenBank/DDBJ databases">
        <authorList>
            <person name="McCorrison J."/>
            <person name="Sanka R."/>
            <person name="Torralba M."/>
            <person name="Gillis M."/>
            <person name="Haft D.H."/>
            <person name="Methe B."/>
            <person name="Sutton G."/>
            <person name="Nelson K.E."/>
        </authorList>
    </citation>
    <scope>NUCLEOTIDE SEQUENCE [LARGE SCALE GENOMIC DNA]</scope>
    <source>
        <strain evidence="1 2">DNF00314</strain>
    </source>
</reference>
<gene>
    <name evidence="1" type="ORF">HMPREF0872_03910</name>
</gene>
<evidence type="ECO:0000313" key="2">
    <source>
        <dbReference type="Proteomes" id="UP000029628"/>
    </source>
</evidence>
<sequence>MLHYFTIDYGNTGTFYNVIIDGGTREQSETYLQKQSRNVMYLKSLDETRKYKHCKDLGFGKLFHCQFTGKIPKGVEKDTRLTLLDER</sequence>
<keyword evidence="2" id="KW-1185">Reference proteome</keyword>
<accession>A0A096ALM1</accession>
<dbReference type="RefSeq" id="WP_038152053.1">
    <property type="nucleotide sequence ID" value="NZ_JRNT01000008.1"/>
</dbReference>
<dbReference type="EMBL" id="JRNT01000008">
    <property type="protein sequence ID" value="KGF47551.1"/>
    <property type="molecule type" value="Genomic_DNA"/>
</dbReference>
<organism evidence="1 2">
    <name type="scientific">Veillonella montpellierensis DNF00314</name>
    <dbReference type="NCBI Taxonomy" id="1401067"/>
    <lineage>
        <taxon>Bacteria</taxon>
        <taxon>Bacillati</taxon>
        <taxon>Bacillota</taxon>
        <taxon>Negativicutes</taxon>
        <taxon>Veillonellales</taxon>
        <taxon>Veillonellaceae</taxon>
        <taxon>Veillonella</taxon>
    </lineage>
</organism>